<name>A0A926NQS7_9SPHI</name>
<dbReference type="AlphaFoldDB" id="A0A926NQS7"/>
<comment type="caution">
    <text evidence="1">The sequence shown here is derived from an EMBL/GenBank/DDBJ whole genome shotgun (WGS) entry which is preliminary data.</text>
</comment>
<organism evidence="1 2">
    <name type="scientific">Mucilaginibacter glaciei</name>
    <dbReference type="NCBI Taxonomy" id="2772109"/>
    <lineage>
        <taxon>Bacteria</taxon>
        <taxon>Pseudomonadati</taxon>
        <taxon>Bacteroidota</taxon>
        <taxon>Sphingobacteriia</taxon>
        <taxon>Sphingobacteriales</taxon>
        <taxon>Sphingobacteriaceae</taxon>
        <taxon>Mucilaginibacter</taxon>
    </lineage>
</organism>
<dbReference type="EMBL" id="JACWMX010000003">
    <property type="protein sequence ID" value="MBD1393332.1"/>
    <property type="molecule type" value="Genomic_DNA"/>
</dbReference>
<dbReference type="SUPFAM" id="SSF53756">
    <property type="entry name" value="UDP-Glycosyltransferase/glycogen phosphorylase"/>
    <property type="match status" value="1"/>
</dbReference>
<evidence type="ECO:0000313" key="1">
    <source>
        <dbReference type="EMBL" id="MBD1393332.1"/>
    </source>
</evidence>
<dbReference type="RefSeq" id="WP_191163061.1">
    <property type="nucleotide sequence ID" value="NZ_JACWMX010000003.1"/>
</dbReference>
<dbReference type="Gene3D" id="3.40.50.12580">
    <property type="match status" value="1"/>
</dbReference>
<keyword evidence="2" id="KW-1185">Reference proteome</keyword>
<accession>A0A926NQS7</accession>
<reference evidence="1" key="1">
    <citation type="submission" date="2020-09" db="EMBL/GenBank/DDBJ databases">
        <title>Novel species of Mucilaginibacter isolated from a glacier on the Tibetan Plateau.</title>
        <authorList>
            <person name="Liu Q."/>
            <person name="Xin Y.-H."/>
        </authorList>
    </citation>
    <scope>NUCLEOTIDE SEQUENCE</scope>
    <source>
        <strain evidence="1">ZB1P21</strain>
    </source>
</reference>
<evidence type="ECO:0000313" key="2">
    <source>
        <dbReference type="Proteomes" id="UP000619078"/>
    </source>
</evidence>
<protein>
    <submittedName>
        <fullName evidence="1">Uncharacterized protein</fullName>
    </submittedName>
</protein>
<gene>
    <name evidence="1" type="ORF">IDJ76_09500</name>
</gene>
<proteinExistence type="predicted"/>
<dbReference type="Proteomes" id="UP000619078">
    <property type="component" value="Unassembled WGS sequence"/>
</dbReference>
<sequence>MNVLFFKNNIDYVKSHLKKYPDTVAFWYAEGLDSYSGIENTLRIDNIWVEKDILPQFKISYPNLAAVFELQTFSSNSLTHNNSGKICFFASNDTHVYLFKNILAKYPATQYDLYCRDTENAAGAAAKLDLNIAGNEVDCKRNRKQYAALVLGNDWGLKEQALVTYYTRDSINSFCLQESILDFNRKINRLRYCSMPVFQGLNSLLDIDLNKMICAVIGNPRFEDLQATPLPATKKVFVNVNFTYGLYEDAREAWLSDILECCAETRAEYALSQHPRDTADLSAFNVLKSGANIVHQEITNSRIVISRFSALILEAICLGRPAIYYNPHKEAMQYDFKADNKSLYYAENKAELSSILEQLLADSYVVDQQKSILGLHLGNTAGGKTSTYIYKLLEDARTFPKIKNVKLQAYVRMKKLILQSKLKKQPY</sequence>
<dbReference type="InterPro" id="IPR043148">
    <property type="entry name" value="TagF_C"/>
</dbReference>